<proteinExistence type="predicted"/>
<protein>
    <submittedName>
        <fullName evidence="2">Uncharacterized protein</fullName>
    </submittedName>
</protein>
<evidence type="ECO:0000313" key="3">
    <source>
        <dbReference type="Proteomes" id="UP000631312"/>
    </source>
</evidence>
<feature type="transmembrane region" description="Helical" evidence="1">
    <location>
        <begin position="20"/>
        <end position="43"/>
    </location>
</feature>
<keyword evidence="1" id="KW-1133">Transmembrane helix</keyword>
<evidence type="ECO:0000256" key="1">
    <source>
        <dbReference type="SAM" id="Phobius"/>
    </source>
</evidence>
<evidence type="ECO:0000313" key="2">
    <source>
        <dbReference type="EMBL" id="GIE43230.1"/>
    </source>
</evidence>
<keyword evidence="1" id="KW-0812">Transmembrane</keyword>
<keyword evidence="3" id="KW-1185">Reference proteome</keyword>
<dbReference type="RefSeq" id="WP_188123649.1">
    <property type="nucleotide sequence ID" value="NZ_JACHNC010000001.1"/>
</dbReference>
<dbReference type="EMBL" id="BOMP01000104">
    <property type="protein sequence ID" value="GIE43230.1"/>
    <property type="molecule type" value="Genomic_DNA"/>
</dbReference>
<keyword evidence="1" id="KW-0472">Membrane</keyword>
<comment type="caution">
    <text evidence="2">The sequence shown here is derived from an EMBL/GenBank/DDBJ whole genome shotgun (WGS) entry which is preliminary data.</text>
</comment>
<name>A0ABQ4AQW2_9ACTN</name>
<reference evidence="2 3" key="1">
    <citation type="submission" date="2021-01" db="EMBL/GenBank/DDBJ databases">
        <title>Whole genome shotgun sequence of Actinoplanes lobatus NBRC 12513.</title>
        <authorList>
            <person name="Komaki H."/>
            <person name="Tamura T."/>
        </authorList>
    </citation>
    <scope>NUCLEOTIDE SEQUENCE [LARGE SCALE GENOMIC DNA]</scope>
    <source>
        <strain evidence="2 3">NBRC 12513</strain>
    </source>
</reference>
<gene>
    <name evidence="2" type="ORF">Alo02nite_61280</name>
</gene>
<organism evidence="2 3">
    <name type="scientific">Actinoplanes lobatus</name>
    <dbReference type="NCBI Taxonomy" id="113568"/>
    <lineage>
        <taxon>Bacteria</taxon>
        <taxon>Bacillati</taxon>
        <taxon>Actinomycetota</taxon>
        <taxon>Actinomycetes</taxon>
        <taxon>Micromonosporales</taxon>
        <taxon>Micromonosporaceae</taxon>
        <taxon>Actinoplanes</taxon>
    </lineage>
</organism>
<dbReference type="Proteomes" id="UP000631312">
    <property type="component" value="Unassembled WGS sequence"/>
</dbReference>
<accession>A0ABQ4AQW2</accession>
<sequence length="154" mass="16518">MFDFEGPRQRRSVGRGMWPWLVGLLLGVGGFLLVANLVVSALLGGSTGAENARDEILGTEAPQAVREFAVANPGSGQASVDWLTDYFRIRGDTVLGSASEAVDVRMVRVATGDALGQPTESETVMVCLRFDTSADATWSRTSGVRARFHEIECP</sequence>